<dbReference type="EMBL" id="JBBMFM010000014">
    <property type="protein sequence ID" value="MEQ2424534.1"/>
    <property type="molecule type" value="Genomic_DNA"/>
</dbReference>
<dbReference type="InterPro" id="IPR006199">
    <property type="entry name" value="LexA_DNA-bd_dom"/>
</dbReference>
<evidence type="ECO:0000313" key="2">
    <source>
        <dbReference type="EMBL" id="MEQ2424534.1"/>
    </source>
</evidence>
<dbReference type="Proteomes" id="UP001454086">
    <property type="component" value="Unassembled WGS sequence"/>
</dbReference>
<keyword evidence="3" id="KW-1185">Reference proteome</keyword>
<reference evidence="2 3" key="1">
    <citation type="submission" date="2024-03" db="EMBL/GenBank/DDBJ databases">
        <title>Human intestinal bacterial collection.</title>
        <authorList>
            <person name="Pauvert C."/>
            <person name="Hitch T.C.A."/>
            <person name="Clavel T."/>
        </authorList>
    </citation>
    <scope>NUCLEOTIDE SEQUENCE [LARGE SCALE GENOMIC DNA]</scope>
    <source>
        <strain evidence="2 3">CLA-SR-H021</strain>
    </source>
</reference>
<accession>A0ABV1D2B5</accession>
<evidence type="ECO:0000259" key="1">
    <source>
        <dbReference type="Pfam" id="PF01726"/>
    </source>
</evidence>
<dbReference type="InterPro" id="IPR036390">
    <property type="entry name" value="WH_DNA-bd_sf"/>
</dbReference>
<comment type="caution">
    <text evidence="2">The sequence shown here is derived from an EMBL/GenBank/DDBJ whole genome shotgun (WGS) entry which is preliminary data.</text>
</comment>
<feature type="domain" description="LexA repressor DNA-binding" evidence="1">
    <location>
        <begin position="6"/>
        <end position="47"/>
    </location>
</feature>
<name>A0ABV1D2B5_9FIRM</name>
<organism evidence="2 3">
    <name type="scientific">Enterocloster hominis</name>
    <name type="common">ex Hitch et al. 2024</name>
    <dbReference type="NCBI Taxonomy" id="1917870"/>
    <lineage>
        <taxon>Bacteria</taxon>
        <taxon>Bacillati</taxon>
        <taxon>Bacillota</taxon>
        <taxon>Clostridia</taxon>
        <taxon>Lachnospirales</taxon>
        <taxon>Lachnospiraceae</taxon>
        <taxon>Enterocloster</taxon>
    </lineage>
</organism>
<evidence type="ECO:0000313" key="3">
    <source>
        <dbReference type="Proteomes" id="UP001454086"/>
    </source>
</evidence>
<dbReference type="RefSeq" id="WP_349117994.1">
    <property type="nucleotide sequence ID" value="NZ_JBBMFM010000014.1"/>
</dbReference>
<sequence length="55" mass="6590">MMEIHKRILDYIKLYMSEHNYPPTTREIGDGVGYTSSSTVWGYLRDMREMYLIAR</sequence>
<proteinExistence type="predicted"/>
<protein>
    <recommendedName>
        <fullName evidence="1">LexA repressor DNA-binding domain-containing protein</fullName>
    </recommendedName>
</protein>
<dbReference type="SUPFAM" id="SSF46785">
    <property type="entry name" value="Winged helix' DNA-binding domain"/>
    <property type="match status" value="1"/>
</dbReference>
<dbReference type="InterPro" id="IPR036388">
    <property type="entry name" value="WH-like_DNA-bd_sf"/>
</dbReference>
<dbReference type="Pfam" id="PF01726">
    <property type="entry name" value="LexA_DNA_bind"/>
    <property type="match status" value="1"/>
</dbReference>
<dbReference type="Gene3D" id="1.10.10.10">
    <property type="entry name" value="Winged helix-like DNA-binding domain superfamily/Winged helix DNA-binding domain"/>
    <property type="match status" value="1"/>
</dbReference>
<gene>
    <name evidence="2" type="ORF">WMQ36_06060</name>
</gene>